<organism evidence="3 4">
    <name type="scientific">Papaver somniferum</name>
    <name type="common">Opium poppy</name>
    <dbReference type="NCBI Taxonomy" id="3469"/>
    <lineage>
        <taxon>Eukaryota</taxon>
        <taxon>Viridiplantae</taxon>
        <taxon>Streptophyta</taxon>
        <taxon>Embryophyta</taxon>
        <taxon>Tracheophyta</taxon>
        <taxon>Spermatophyta</taxon>
        <taxon>Magnoliopsida</taxon>
        <taxon>Ranunculales</taxon>
        <taxon>Papaveraceae</taxon>
        <taxon>Papaveroideae</taxon>
        <taxon>Papaver</taxon>
    </lineage>
</organism>
<feature type="domain" description="Large ribosomal subunit protein uL23 N-terminal" evidence="2">
    <location>
        <begin position="68"/>
        <end position="114"/>
    </location>
</feature>
<evidence type="ECO:0000256" key="1">
    <source>
        <dbReference type="SAM" id="MobiDB-lite"/>
    </source>
</evidence>
<dbReference type="InterPro" id="IPR012677">
    <property type="entry name" value="Nucleotide-bd_a/b_plait_sf"/>
</dbReference>
<dbReference type="InterPro" id="IPR005633">
    <property type="entry name" value="Ribosomal_uL23_N"/>
</dbReference>
<proteinExistence type="predicted"/>
<reference evidence="3 4" key="1">
    <citation type="journal article" date="2018" name="Science">
        <title>The opium poppy genome and morphinan production.</title>
        <authorList>
            <person name="Guo L."/>
            <person name="Winzer T."/>
            <person name="Yang X."/>
            <person name="Li Y."/>
            <person name="Ning Z."/>
            <person name="He Z."/>
            <person name="Teodor R."/>
            <person name="Lu Y."/>
            <person name="Bowser T.A."/>
            <person name="Graham I.A."/>
            <person name="Ye K."/>
        </authorList>
    </citation>
    <scope>NUCLEOTIDE SEQUENCE [LARGE SCALE GENOMIC DNA]</scope>
    <source>
        <strain evidence="4">cv. HN1</strain>
        <tissue evidence="3">Leaves</tissue>
    </source>
</reference>
<dbReference type="Gramene" id="RZC60068">
    <property type="protein sequence ID" value="RZC60068"/>
    <property type="gene ID" value="C5167_021826"/>
</dbReference>
<dbReference type="GO" id="GO:0005840">
    <property type="term" value="C:ribosome"/>
    <property type="evidence" value="ECO:0007669"/>
    <property type="project" value="InterPro"/>
</dbReference>
<dbReference type="GO" id="GO:0006412">
    <property type="term" value="P:translation"/>
    <property type="evidence" value="ECO:0007669"/>
    <property type="project" value="InterPro"/>
</dbReference>
<protein>
    <recommendedName>
        <fullName evidence="2">Large ribosomal subunit protein uL23 N-terminal domain-containing protein</fullName>
    </recommendedName>
</protein>
<evidence type="ECO:0000313" key="4">
    <source>
        <dbReference type="Proteomes" id="UP000316621"/>
    </source>
</evidence>
<gene>
    <name evidence="3" type="ORF">C5167_021826</name>
</gene>
<sequence>MQRQWNSSSTIRSEDSTTKSEKDKFLPSNPVLEEYEKDVVVEVVVLEQFLLLVLVVTVTKKADPKVLANKASKAVKDGASTIKKKAKNICTSVTFHRPKTLQKARNHKYQCISALPRNKLDHYQILKYPLTTESAMKKIEDNNKKKTRMLSRRCTTSRQIK</sequence>
<dbReference type="EMBL" id="CM010719">
    <property type="protein sequence ID" value="RZC60068.1"/>
    <property type="molecule type" value="Genomic_DNA"/>
</dbReference>
<dbReference type="Gene3D" id="3.30.70.330">
    <property type="match status" value="1"/>
</dbReference>
<name>A0A4Y7JJU2_PAPSO</name>
<dbReference type="Pfam" id="PF03939">
    <property type="entry name" value="Ribosomal_L23eN"/>
    <property type="match status" value="1"/>
</dbReference>
<feature type="compositionally biased region" description="Polar residues" evidence="1">
    <location>
        <begin position="1"/>
        <end position="11"/>
    </location>
</feature>
<dbReference type="InterPro" id="IPR013025">
    <property type="entry name" value="Ribosomal_uL23-like"/>
</dbReference>
<accession>A0A4Y7JJU2</accession>
<dbReference type="GO" id="GO:0003735">
    <property type="term" value="F:structural constituent of ribosome"/>
    <property type="evidence" value="ECO:0007669"/>
    <property type="project" value="InterPro"/>
</dbReference>
<dbReference type="STRING" id="3469.A0A4Y7JJU2"/>
<evidence type="ECO:0000313" key="3">
    <source>
        <dbReference type="EMBL" id="RZC60068.1"/>
    </source>
</evidence>
<keyword evidence="4" id="KW-1185">Reference proteome</keyword>
<dbReference type="AlphaFoldDB" id="A0A4Y7JJU2"/>
<feature type="region of interest" description="Disordered" evidence="1">
    <location>
        <begin position="1"/>
        <end position="23"/>
    </location>
</feature>
<feature type="compositionally biased region" description="Basic and acidic residues" evidence="1">
    <location>
        <begin position="12"/>
        <end position="23"/>
    </location>
</feature>
<evidence type="ECO:0000259" key="2">
    <source>
        <dbReference type="Pfam" id="PF03939"/>
    </source>
</evidence>
<dbReference type="Proteomes" id="UP000316621">
    <property type="component" value="Chromosome 5"/>
</dbReference>
<dbReference type="PANTHER" id="PTHR11620">
    <property type="entry name" value="60S RIBOSOMAL PROTEIN L23A"/>
    <property type="match status" value="1"/>
</dbReference>